<feature type="compositionally biased region" description="Acidic residues" evidence="4">
    <location>
        <begin position="171"/>
        <end position="189"/>
    </location>
</feature>
<evidence type="ECO:0000313" key="5">
    <source>
        <dbReference type="EMBL" id="KAF8435783.1"/>
    </source>
</evidence>
<feature type="compositionally biased region" description="Basic and acidic residues" evidence="4">
    <location>
        <begin position="800"/>
        <end position="816"/>
    </location>
</feature>
<feature type="compositionally biased region" description="Basic and acidic residues" evidence="4">
    <location>
        <begin position="384"/>
        <end position="399"/>
    </location>
</feature>
<comment type="caution">
    <text evidence="5">The sequence shown here is derived from an EMBL/GenBank/DDBJ whole genome shotgun (WGS) entry which is preliminary data.</text>
</comment>
<feature type="compositionally biased region" description="Acidic residues" evidence="4">
    <location>
        <begin position="525"/>
        <end position="536"/>
    </location>
</feature>
<keyword evidence="6" id="KW-1185">Reference proteome</keyword>
<feature type="compositionally biased region" description="Basic residues" evidence="4">
    <location>
        <begin position="9"/>
        <end position="23"/>
    </location>
</feature>
<feature type="compositionally biased region" description="Acidic residues" evidence="4">
    <location>
        <begin position="248"/>
        <end position="271"/>
    </location>
</feature>
<keyword evidence="2" id="KW-0597">Phosphoprotein</keyword>
<feature type="region of interest" description="Disordered" evidence="4">
    <location>
        <begin position="354"/>
        <end position="399"/>
    </location>
</feature>
<dbReference type="GO" id="GO:0006364">
    <property type="term" value="P:rRNA processing"/>
    <property type="evidence" value="ECO:0007669"/>
    <property type="project" value="InterPro"/>
</dbReference>
<feature type="compositionally biased region" description="Basic and acidic residues" evidence="4">
    <location>
        <begin position="778"/>
        <end position="790"/>
    </location>
</feature>
<feature type="region of interest" description="Disordered" evidence="4">
    <location>
        <begin position="139"/>
        <end position="338"/>
    </location>
</feature>
<feature type="compositionally biased region" description="Low complexity" evidence="4">
    <location>
        <begin position="354"/>
        <end position="377"/>
    </location>
</feature>
<feature type="compositionally biased region" description="Acidic residues" evidence="4">
    <location>
        <begin position="597"/>
        <end position="614"/>
    </location>
</feature>
<accession>A0AAD4BNB6</accession>
<feature type="compositionally biased region" description="Basic and acidic residues" evidence="4">
    <location>
        <begin position="876"/>
        <end position="887"/>
    </location>
</feature>
<dbReference type="GO" id="GO:0032040">
    <property type="term" value="C:small-subunit processome"/>
    <property type="evidence" value="ECO:0007669"/>
    <property type="project" value="InterPro"/>
</dbReference>
<feature type="compositionally biased region" description="Basic and acidic residues" evidence="4">
    <location>
        <begin position="24"/>
        <end position="34"/>
    </location>
</feature>
<reference evidence="5" key="2">
    <citation type="journal article" date="2020" name="Nat. Commun.">
        <title>Large-scale genome sequencing of mycorrhizal fungi provides insights into the early evolution of symbiotic traits.</title>
        <authorList>
            <person name="Miyauchi S."/>
            <person name="Kiss E."/>
            <person name="Kuo A."/>
            <person name="Drula E."/>
            <person name="Kohler A."/>
            <person name="Sanchez-Garcia M."/>
            <person name="Morin E."/>
            <person name="Andreopoulos B."/>
            <person name="Barry K.W."/>
            <person name="Bonito G."/>
            <person name="Buee M."/>
            <person name="Carver A."/>
            <person name="Chen C."/>
            <person name="Cichocki N."/>
            <person name="Clum A."/>
            <person name="Culley D."/>
            <person name="Crous P.W."/>
            <person name="Fauchery L."/>
            <person name="Girlanda M."/>
            <person name="Hayes R.D."/>
            <person name="Keri Z."/>
            <person name="LaButti K."/>
            <person name="Lipzen A."/>
            <person name="Lombard V."/>
            <person name="Magnuson J."/>
            <person name="Maillard F."/>
            <person name="Murat C."/>
            <person name="Nolan M."/>
            <person name="Ohm R.A."/>
            <person name="Pangilinan J."/>
            <person name="Pereira M.F."/>
            <person name="Perotto S."/>
            <person name="Peter M."/>
            <person name="Pfister S."/>
            <person name="Riley R."/>
            <person name="Sitrit Y."/>
            <person name="Stielow J.B."/>
            <person name="Szollosi G."/>
            <person name="Zifcakova L."/>
            <person name="Stursova M."/>
            <person name="Spatafora J.W."/>
            <person name="Tedersoo L."/>
            <person name="Vaario L.M."/>
            <person name="Yamada A."/>
            <person name="Yan M."/>
            <person name="Wang P."/>
            <person name="Xu J."/>
            <person name="Bruns T."/>
            <person name="Baldrian P."/>
            <person name="Vilgalys R."/>
            <person name="Dunand C."/>
            <person name="Henrissat B."/>
            <person name="Grigoriev I.V."/>
            <person name="Hibbett D."/>
            <person name="Nagy L.G."/>
            <person name="Martin F.M."/>
        </authorList>
    </citation>
    <scope>NUCLEOTIDE SEQUENCE</scope>
    <source>
        <strain evidence="5">BED1</strain>
    </source>
</reference>
<feature type="compositionally biased region" description="Acidic residues" evidence="4">
    <location>
        <begin position="102"/>
        <end position="119"/>
    </location>
</feature>
<dbReference type="PANTHER" id="PTHR14150:SF12">
    <property type="entry name" value="U3 SMALL NUCLEOLAR RNA-ASSOCIATED PROTEIN 14 HOMOLOG A"/>
    <property type="match status" value="1"/>
</dbReference>
<feature type="compositionally biased region" description="Basic and acidic residues" evidence="4">
    <location>
        <begin position="306"/>
        <end position="315"/>
    </location>
</feature>
<comment type="subcellular location">
    <subcellularLocation>
        <location evidence="1">Nucleus</location>
        <location evidence="1">Nucleolus</location>
    </subcellularLocation>
</comment>
<sequence>MTRDIKPSKGPRKGHPFSRKHPDRRKDKGEARTIDDVYEYAPSKVRRAKVALSLDRHEIDGRRHTSDDEMDLAGLGQGAMEKLRARLIWDDEDGDAGGRVDSEDDEDIDSEDAFEESDRDEFAGSAFVRKRAIAGASRRNGALNKRRHVAKEVDLNEDSDVQSGDSRLVSENEDADEDEDEDEVDEEVSGEFFDALDVFDGRVDVENGEDPPRKEDKKLQNIQVKDAVVEDEDEWRGTQDADVRMGEDEPEDENDEDDDEDEDSAGDEDDELHISASDAEDPSPEALADLETFLSNLDPTAPQKRKPGEAVESDPKKRRRVTDRTQAGEENEFGVRGSSALKLDDLLAPLASSDSLAALKKSTRPLTSFSSKTKTLSAPLPQRAQERLDREAAYEKTKEEVDKWSATMKRIKEAEHLSFPLQAEKPSRVSNLELAARFTPSNKLESAVDKLLKSAQLRDEDIEQTEALKMAHLSVEEVATRRAELRMMREMAFRADRKAKRIAKIKSKTYRRIRKKQRERLDGAGGDEDEGVDDEEARLKAGVQRARERATLRHKNTGKWAKAMKGREGLDQDQRQAISEMLERGEKLRRRIRGENSDDDGSEDSESGEDEQDEEAIKRGAFDELAALRAEDDANLPDLKSKSVFNMKFMRDAAARQAGEADAQVEELQKELGFGIDRAEDDDDDGADATAAAPPNDMTMVQRTGGRLSFRPGAPLGALKPLGSLASDTSSVTLQSVDFLQDIPALDSTPTSSMTTPTSTYLPNPWLVPSATSGPSRKRNEVRVHKDADALTKSSNKLKKQNEKHADERERAKDDAVLEIDANDVLTIPEPLTPSVSGKKGKAKARQGVSKASAGPSSVASDEDDESDVPSEIEEQERAAEGKDAGKSVRVFQQRDLVALAFAGDNVVQAFEEAKRQETDADAPHEVDTSLPGWIHPHLYVFDGAWGGTGTKKRPPKPHLIKSIPGIAPSTRADHAKPHVIISEKQDKKSSKYRVRELPYPYTSHAQFERRMAIPLGSEWNTRVGFQRGTLPRVVKKMGTVIDPLEKLF</sequence>
<feature type="compositionally biased region" description="Acidic residues" evidence="4">
    <location>
        <begin position="861"/>
        <end position="875"/>
    </location>
</feature>
<organism evidence="5 6">
    <name type="scientific">Boletus edulis BED1</name>
    <dbReference type="NCBI Taxonomy" id="1328754"/>
    <lineage>
        <taxon>Eukaryota</taxon>
        <taxon>Fungi</taxon>
        <taxon>Dikarya</taxon>
        <taxon>Basidiomycota</taxon>
        <taxon>Agaricomycotina</taxon>
        <taxon>Agaricomycetes</taxon>
        <taxon>Agaricomycetidae</taxon>
        <taxon>Boletales</taxon>
        <taxon>Boletineae</taxon>
        <taxon>Boletaceae</taxon>
        <taxon>Boletoideae</taxon>
        <taxon>Boletus</taxon>
    </lineage>
</organism>
<feature type="compositionally biased region" description="Low complexity" evidence="4">
    <location>
        <begin position="748"/>
        <end position="760"/>
    </location>
</feature>
<dbReference type="InterPro" id="IPR006709">
    <property type="entry name" value="SSU_processome_Utp14"/>
</dbReference>
<dbReference type="Proteomes" id="UP001194468">
    <property type="component" value="Unassembled WGS sequence"/>
</dbReference>
<evidence type="ECO:0000256" key="3">
    <source>
        <dbReference type="ARBA" id="ARBA00023242"/>
    </source>
</evidence>
<dbReference type="AlphaFoldDB" id="A0AAD4BNB6"/>
<feature type="region of interest" description="Disordered" evidence="4">
    <location>
        <begin position="743"/>
        <end position="887"/>
    </location>
</feature>
<gene>
    <name evidence="5" type="ORF">L210DRAFT_3648451</name>
</gene>
<evidence type="ECO:0000256" key="2">
    <source>
        <dbReference type="ARBA" id="ARBA00022553"/>
    </source>
</evidence>
<keyword evidence="3" id="KW-0539">Nucleus</keyword>
<feature type="compositionally biased region" description="Basic and acidic residues" evidence="4">
    <location>
        <begin position="565"/>
        <end position="574"/>
    </location>
</feature>
<name>A0AAD4BNB6_BOLED</name>
<feature type="region of interest" description="Disordered" evidence="4">
    <location>
        <begin position="513"/>
        <end position="622"/>
    </location>
</feature>
<feature type="compositionally biased region" description="Basic and acidic residues" evidence="4">
    <location>
        <begin position="199"/>
        <end position="219"/>
    </location>
</feature>
<dbReference type="PANTHER" id="PTHR14150">
    <property type="entry name" value="U3 SMALL NUCLEOLAR RNA-ASSOCIATED PROTEIN 14"/>
    <property type="match status" value="1"/>
</dbReference>
<proteinExistence type="predicted"/>
<feature type="region of interest" description="Disordered" evidence="4">
    <location>
        <begin position="677"/>
        <end position="709"/>
    </location>
</feature>
<dbReference type="EMBL" id="WHUW01000024">
    <property type="protein sequence ID" value="KAF8435783.1"/>
    <property type="molecule type" value="Genomic_DNA"/>
</dbReference>
<feature type="region of interest" description="Disordered" evidence="4">
    <location>
        <begin position="1"/>
        <end position="34"/>
    </location>
</feature>
<protein>
    <submittedName>
        <fullName evidence="5">Utp14 protein-domain-containing protein</fullName>
    </submittedName>
</protein>
<feature type="region of interest" description="Disordered" evidence="4">
    <location>
        <begin position="88"/>
        <end position="121"/>
    </location>
</feature>
<evidence type="ECO:0000313" key="6">
    <source>
        <dbReference type="Proteomes" id="UP001194468"/>
    </source>
</evidence>
<evidence type="ECO:0000256" key="4">
    <source>
        <dbReference type="SAM" id="MobiDB-lite"/>
    </source>
</evidence>
<reference evidence="5" key="1">
    <citation type="submission" date="2019-10" db="EMBL/GenBank/DDBJ databases">
        <authorList>
            <consortium name="DOE Joint Genome Institute"/>
            <person name="Kuo A."/>
            <person name="Miyauchi S."/>
            <person name="Kiss E."/>
            <person name="Drula E."/>
            <person name="Kohler A."/>
            <person name="Sanchez-Garcia M."/>
            <person name="Andreopoulos B."/>
            <person name="Barry K.W."/>
            <person name="Bonito G."/>
            <person name="Buee M."/>
            <person name="Carver A."/>
            <person name="Chen C."/>
            <person name="Cichocki N."/>
            <person name="Clum A."/>
            <person name="Culley D."/>
            <person name="Crous P.W."/>
            <person name="Fauchery L."/>
            <person name="Girlanda M."/>
            <person name="Hayes R."/>
            <person name="Keri Z."/>
            <person name="LaButti K."/>
            <person name="Lipzen A."/>
            <person name="Lombard V."/>
            <person name="Magnuson J."/>
            <person name="Maillard F."/>
            <person name="Morin E."/>
            <person name="Murat C."/>
            <person name="Nolan M."/>
            <person name="Ohm R."/>
            <person name="Pangilinan J."/>
            <person name="Pereira M."/>
            <person name="Perotto S."/>
            <person name="Peter M."/>
            <person name="Riley R."/>
            <person name="Sitrit Y."/>
            <person name="Stielow B."/>
            <person name="Szollosi G."/>
            <person name="Zifcakova L."/>
            <person name="Stursova M."/>
            <person name="Spatafora J.W."/>
            <person name="Tedersoo L."/>
            <person name="Vaario L.-M."/>
            <person name="Yamada A."/>
            <person name="Yan M."/>
            <person name="Wang P."/>
            <person name="Xu J."/>
            <person name="Bruns T."/>
            <person name="Baldrian P."/>
            <person name="Vilgalys R."/>
            <person name="Henrissat B."/>
            <person name="Grigoriev I.V."/>
            <person name="Hibbett D."/>
            <person name="Nagy L.G."/>
            <person name="Martin F.M."/>
        </authorList>
    </citation>
    <scope>NUCLEOTIDE SEQUENCE</scope>
    <source>
        <strain evidence="5">BED1</strain>
    </source>
</reference>
<dbReference type="Pfam" id="PF04615">
    <property type="entry name" value="Utp14"/>
    <property type="match status" value="1"/>
</dbReference>
<feature type="compositionally biased region" description="Basic and acidic residues" evidence="4">
    <location>
        <begin position="235"/>
        <end position="247"/>
    </location>
</feature>
<evidence type="ECO:0000256" key="1">
    <source>
        <dbReference type="ARBA" id="ARBA00004604"/>
    </source>
</evidence>